<protein>
    <submittedName>
        <fullName evidence="1">Uncharacterized protein</fullName>
    </submittedName>
</protein>
<dbReference type="KEGG" id="cmt:CCM_02044"/>
<dbReference type="VEuPathDB" id="FungiDB:CCM_02044"/>
<proteinExistence type="predicted"/>
<keyword evidence="2" id="KW-1185">Reference proteome</keyword>
<dbReference type="Proteomes" id="UP000001610">
    <property type="component" value="Unassembled WGS sequence"/>
</dbReference>
<evidence type="ECO:0000313" key="2">
    <source>
        <dbReference type="Proteomes" id="UP000001610"/>
    </source>
</evidence>
<dbReference type="AlphaFoldDB" id="G3JCB0"/>
<name>G3JCB0_CORMM</name>
<dbReference type="EMBL" id="JH126400">
    <property type="protein sequence ID" value="EGX93775.1"/>
    <property type="molecule type" value="Genomic_DNA"/>
</dbReference>
<accession>G3JCB0</accession>
<evidence type="ECO:0000313" key="1">
    <source>
        <dbReference type="EMBL" id="EGX93775.1"/>
    </source>
</evidence>
<dbReference type="GeneID" id="18164073"/>
<gene>
    <name evidence="1" type="ORF">CCM_02044</name>
</gene>
<dbReference type="HOGENOM" id="CLU_2941626_0_0_1"/>
<dbReference type="InParanoid" id="G3JCB0"/>
<dbReference type="RefSeq" id="XP_006667261.1">
    <property type="nucleotide sequence ID" value="XM_006667198.1"/>
</dbReference>
<organism evidence="1 2">
    <name type="scientific">Cordyceps militaris (strain CM01)</name>
    <name type="common">Caterpillar fungus</name>
    <dbReference type="NCBI Taxonomy" id="983644"/>
    <lineage>
        <taxon>Eukaryota</taxon>
        <taxon>Fungi</taxon>
        <taxon>Dikarya</taxon>
        <taxon>Ascomycota</taxon>
        <taxon>Pezizomycotina</taxon>
        <taxon>Sordariomycetes</taxon>
        <taxon>Hypocreomycetidae</taxon>
        <taxon>Hypocreales</taxon>
        <taxon>Cordycipitaceae</taxon>
        <taxon>Cordyceps</taxon>
    </lineage>
</organism>
<sequence>MCQLSLRPATPEVHTCNLAKPCFFDPAGKMTDRLTLGSVSIATPCLSTGKISLPQWNARR</sequence>
<reference evidence="1 2" key="1">
    <citation type="journal article" date="2011" name="Genome Biol.">
        <title>Genome sequence of the insect pathogenic fungus Cordyceps militaris, a valued traditional Chinese medicine.</title>
        <authorList>
            <person name="Zheng P."/>
            <person name="Xia Y."/>
            <person name="Xiao G."/>
            <person name="Xiong C."/>
            <person name="Hu X."/>
            <person name="Zhang S."/>
            <person name="Zheng H."/>
            <person name="Huang Y."/>
            <person name="Zhou Y."/>
            <person name="Wang S."/>
            <person name="Zhao G.P."/>
            <person name="Liu X."/>
            <person name="St Leger R.J."/>
            <person name="Wang C."/>
        </authorList>
    </citation>
    <scope>NUCLEOTIDE SEQUENCE [LARGE SCALE GENOMIC DNA]</scope>
    <source>
        <strain evidence="1 2">CM01</strain>
    </source>
</reference>